<dbReference type="PIRSF" id="PIRSF000456">
    <property type="entry name" value="UDP-GlcNAc_acltr"/>
    <property type="match status" value="1"/>
</dbReference>
<dbReference type="InterPro" id="IPR029098">
    <property type="entry name" value="Acetyltransf_C"/>
</dbReference>
<keyword evidence="1" id="KW-0963">Cytoplasm</keyword>
<evidence type="ECO:0000256" key="2">
    <source>
        <dbReference type="ARBA" id="ARBA00022516"/>
    </source>
</evidence>
<dbReference type="Pfam" id="PF13720">
    <property type="entry name" value="Acetyltransf_11"/>
    <property type="match status" value="1"/>
</dbReference>
<evidence type="ECO:0000259" key="8">
    <source>
        <dbReference type="Pfam" id="PF13720"/>
    </source>
</evidence>
<dbReference type="InterPro" id="IPR018357">
    <property type="entry name" value="Hexapep_transf_CS"/>
</dbReference>
<dbReference type="GO" id="GO:0016020">
    <property type="term" value="C:membrane"/>
    <property type="evidence" value="ECO:0007669"/>
    <property type="project" value="GOC"/>
</dbReference>
<keyword evidence="6" id="KW-0443">Lipid metabolism</keyword>
<proteinExistence type="predicted"/>
<evidence type="ECO:0000256" key="7">
    <source>
        <dbReference type="ARBA" id="ARBA00023315"/>
    </source>
</evidence>
<keyword evidence="5" id="KW-0677">Repeat</keyword>
<organism evidence="9 10">
    <name type="scientific">Membranihabitans marinus</name>
    <dbReference type="NCBI Taxonomy" id="1227546"/>
    <lineage>
        <taxon>Bacteria</taxon>
        <taxon>Pseudomonadati</taxon>
        <taxon>Bacteroidota</taxon>
        <taxon>Saprospiria</taxon>
        <taxon>Saprospirales</taxon>
        <taxon>Saprospiraceae</taxon>
        <taxon>Membranihabitans</taxon>
    </lineage>
</organism>
<feature type="domain" description="UDP N-acetylglucosamine O-acyltransferase C-terminal" evidence="8">
    <location>
        <begin position="174"/>
        <end position="255"/>
    </location>
</feature>
<evidence type="ECO:0000256" key="5">
    <source>
        <dbReference type="ARBA" id="ARBA00022737"/>
    </source>
</evidence>
<dbReference type="InterPro" id="IPR037157">
    <property type="entry name" value="Acetyltransf_C_sf"/>
</dbReference>
<accession>A0A953LAS0</accession>
<dbReference type="Gene3D" id="1.20.1180.10">
    <property type="entry name" value="Udp N-acetylglucosamine O-acyltransferase, C-terminal domain"/>
    <property type="match status" value="1"/>
</dbReference>
<name>A0A953LAS0_9BACT</name>
<dbReference type="NCBIfam" id="NF003657">
    <property type="entry name" value="PRK05289.1"/>
    <property type="match status" value="1"/>
</dbReference>
<keyword evidence="4 9" id="KW-0808">Transferase</keyword>
<dbReference type="GO" id="GO:0008780">
    <property type="term" value="F:acyl-[acyl-carrier-protein]-UDP-N-acetylglucosamine O-acyltransferase activity"/>
    <property type="evidence" value="ECO:0007669"/>
    <property type="project" value="UniProtKB-EC"/>
</dbReference>
<evidence type="ECO:0000313" key="9">
    <source>
        <dbReference type="EMBL" id="MBY5957866.1"/>
    </source>
</evidence>
<keyword evidence="10" id="KW-1185">Reference proteome</keyword>
<dbReference type="EC" id="2.3.1.129" evidence="9"/>
<dbReference type="InterPro" id="IPR001451">
    <property type="entry name" value="Hexapep"/>
</dbReference>
<keyword evidence="2" id="KW-0444">Lipid biosynthesis</keyword>
<dbReference type="SUPFAM" id="SSF51161">
    <property type="entry name" value="Trimeric LpxA-like enzymes"/>
    <property type="match status" value="1"/>
</dbReference>
<dbReference type="RefSeq" id="WP_222579387.1">
    <property type="nucleotide sequence ID" value="NZ_JAHVHU010000006.1"/>
</dbReference>
<dbReference type="EMBL" id="JAHVHU010000006">
    <property type="protein sequence ID" value="MBY5957866.1"/>
    <property type="molecule type" value="Genomic_DNA"/>
</dbReference>
<sequence>MIVNDNAFIHPAAKLGSDVKVDPFSTIAGDVEIGEGTWIGSHVTIMDGVKIGRNCNIFPGAVLGAIPQDLKYSGEDTRLIIGDNVTIREYCTLNKGTEAGGSTTIGDNCLLMAYVHIAHDCILDNNCVLANCVNLAGHIHLEPFVQLGGLTAVHQFVKIGAHSFVGGGSLVRKDVPPYIKAAREPLAFSGVNTIGLRRRGFSSEAVHEIEDIYRTLYVKGNNVRQAVEQISAHAPDSEYKKAILDFIENSERGLIRGYKNR</sequence>
<dbReference type="InterPro" id="IPR011004">
    <property type="entry name" value="Trimer_LpxA-like_sf"/>
</dbReference>
<comment type="caution">
    <text evidence="9">The sequence shown here is derived from an EMBL/GenBank/DDBJ whole genome shotgun (WGS) entry which is preliminary data.</text>
</comment>
<dbReference type="Proteomes" id="UP000753961">
    <property type="component" value="Unassembled WGS sequence"/>
</dbReference>
<keyword evidence="3" id="KW-0441">Lipid A biosynthesis</keyword>
<evidence type="ECO:0000256" key="1">
    <source>
        <dbReference type="ARBA" id="ARBA00022490"/>
    </source>
</evidence>
<dbReference type="AlphaFoldDB" id="A0A953LAS0"/>
<evidence type="ECO:0000256" key="6">
    <source>
        <dbReference type="ARBA" id="ARBA00023098"/>
    </source>
</evidence>
<dbReference type="PROSITE" id="PS00101">
    <property type="entry name" value="HEXAPEP_TRANSFERASES"/>
    <property type="match status" value="2"/>
</dbReference>
<keyword evidence="7 9" id="KW-0012">Acyltransferase</keyword>
<gene>
    <name evidence="9" type="primary">lpxA</name>
    <name evidence="9" type="ORF">KUV50_06980</name>
</gene>
<protein>
    <submittedName>
        <fullName evidence="9">Acyl-ACP--UDP-N-acetylglucosamine O-acyltransferase</fullName>
        <ecNumber evidence="9">2.3.1.129</ecNumber>
    </submittedName>
</protein>
<dbReference type="GO" id="GO:0009245">
    <property type="term" value="P:lipid A biosynthetic process"/>
    <property type="evidence" value="ECO:0007669"/>
    <property type="project" value="UniProtKB-KW"/>
</dbReference>
<dbReference type="NCBIfam" id="TIGR01852">
    <property type="entry name" value="lipid_A_lpxA"/>
    <property type="match status" value="1"/>
</dbReference>
<evidence type="ECO:0000256" key="3">
    <source>
        <dbReference type="ARBA" id="ARBA00022556"/>
    </source>
</evidence>
<dbReference type="PANTHER" id="PTHR43480:SF1">
    <property type="entry name" value="ACYL-[ACYL-CARRIER-PROTEIN]--UDP-N-ACETYLGLUCOSAMINE O-ACYLTRANSFERASE, MITOCHONDRIAL-RELATED"/>
    <property type="match status" value="1"/>
</dbReference>
<evidence type="ECO:0000256" key="4">
    <source>
        <dbReference type="ARBA" id="ARBA00022679"/>
    </source>
</evidence>
<dbReference type="InterPro" id="IPR010137">
    <property type="entry name" value="Lipid_A_LpxA"/>
</dbReference>
<dbReference type="Pfam" id="PF00132">
    <property type="entry name" value="Hexapep"/>
    <property type="match status" value="2"/>
</dbReference>
<dbReference type="CDD" id="cd03351">
    <property type="entry name" value="LbH_UDP-GlcNAc_AT"/>
    <property type="match status" value="1"/>
</dbReference>
<evidence type="ECO:0000313" key="10">
    <source>
        <dbReference type="Proteomes" id="UP000753961"/>
    </source>
</evidence>
<dbReference type="PANTHER" id="PTHR43480">
    <property type="entry name" value="ACYL-[ACYL-CARRIER-PROTEIN]--UDP-N-ACETYLGLUCOSAMINE O-ACYLTRANSFERASE"/>
    <property type="match status" value="1"/>
</dbReference>
<reference evidence="9" key="1">
    <citation type="submission" date="2021-06" db="EMBL/GenBank/DDBJ databases">
        <title>44 bacteria genomes isolated from Dapeng, Shenzhen.</title>
        <authorList>
            <person name="Zheng W."/>
            <person name="Yu S."/>
            <person name="Huang Y."/>
        </authorList>
    </citation>
    <scope>NUCLEOTIDE SEQUENCE</scope>
    <source>
        <strain evidence="9">DP5N28-2</strain>
    </source>
</reference>
<dbReference type="Gene3D" id="2.160.10.10">
    <property type="entry name" value="Hexapeptide repeat proteins"/>
    <property type="match status" value="1"/>
</dbReference>